<sequence length="170" mass="20252">MREMKMKTPVQMTDDLAHFIKETREDAAFPHESLYVDLLEQWKVLSRYQLEYADKESKRLYNAYWNSMSHWYKIFDKEREHLLEPTALPSEELMDFYSGLIEDLMDHVLSLVPPSPHSTIIKLTDFRVLLSNELQKITQLDLGIQGPIDFAMIMDYWKMLGESFDREKIK</sequence>
<dbReference type="PATRIC" id="fig|1598.90.peg.1351"/>
<evidence type="ECO:0000313" key="1">
    <source>
        <dbReference type="EMBL" id="KEK14295.1"/>
    </source>
</evidence>
<dbReference type="RefSeq" id="WP_035169163.1">
    <property type="nucleotide sequence ID" value="NZ_CP041676.1"/>
</dbReference>
<dbReference type="Proteomes" id="UP000027731">
    <property type="component" value="Unassembled WGS sequence"/>
</dbReference>
<gene>
    <name evidence="2" type="ORF">FOD75_04325</name>
    <name evidence="1" type="ORF">LR3_00115</name>
</gene>
<dbReference type="AlphaFoldDB" id="A0A073JZA2"/>
<dbReference type="EMBL" id="JOSX01000020">
    <property type="protein sequence ID" value="KEK14295.1"/>
    <property type="molecule type" value="Genomic_DNA"/>
</dbReference>
<reference evidence="2 4" key="2">
    <citation type="submission" date="2019-07" db="EMBL/GenBank/DDBJ databases">
        <title>Gastrointestinal microbiota of Peromyscus leucopus, the white-footed mouse.</title>
        <authorList>
            <person name="Milovic A."/>
            <person name="Bassam K."/>
            <person name="Barbour A.G."/>
        </authorList>
    </citation>
    <scope>NUCLEOTIDE SEQUENCE [LARGE SCALE GENOMIC DNA]</scope>
    <source>
        <strain evidence="2 4">LL7</strain>
    </source>
</reference>
<proteinExistence type="predicted"/>
<organism evidence="1 3">
    <name type="scientific">Limosilactobacillus reuteri</name>
    <name type="common">Lactobacillus reuteri</name>
    <dbReference type="NCBI Taxonomy" id="1598"/>
    <lineage>
        <taxon>Bacteria</taxon>
        <taxon>Bacillati</taxon>
        <taxon>Bacillota</taxon>
        <taxon>Bacilli</taxon>
        <taxon>Lactobacillales</taxon>
        <taxon>Lactobacillaceae</taxon>
        <taxon>Limosilactobacillus</taxon>
    </lineage>
</organism>
<dbReference type="EMBL" id="CP041676">
    <property type="protein sequence ID" value="QDR72376.1"/>
    <property type="molecule type" value="Genomic_DNA"/>
</dbReference>
<protein>
    <submittedName>
        <fullName evidence="1">Uncharacterized protein</fullName>
    </submittedName>
</protein>
<evidence type="ECO:0000313" key="3">
    <source>
        <dbReference type="Proteomes" id="UP000027731"/>
    </source>
</evidence>
<name>A0A073JZA2_LIMRT</name>
<dbReference type="Proteomes" id="UP000316394">
    <property type="component" value="Chromosome"/>
</dbReference>
<reference evidence="1 3" key="1">
    <citation type="submission" date="2014-06" db="EMBL/GenBank/DDBJ databases">
        <title>Genetic determinant of reutericyclin biosynthesis of Lactobacillus reuteri.</title>
        <authorList>
            <person name="Lin X."/>
            <person name="Duar R."/>
            <person name="Walter J."/>
            <person name="Gaenzle M."/>
        </authorList>
    </citation>
    <scope>NUCLEOTIDE SEQUENCE [LARGE SCALE GENOMIC DNA]</scope>
    <source>
        <strain evidence="1 3">LTH2584</strain>
    </source>
</reference>
<evidence type="ECO:0000313" key="2">
    <source>
        <dbReference type="EMBL" id="QDR72376.1"/>
    </source>
</evidence>
<accession>A0A073JZA2</accession>
<evidence type="ECO:0000313" key="4">
    <source>
        <dbReference type="Proteomes" id="UP000316394"/>
    </source>
</evidence>